<feature type="DNA-binding region" description="H-T-H motif" evidence="2">
    <location>
        <begin position="29"/>
        <end position="48"/>
    </location>
</feature>
<keyword evidence="5" id="KW-1185">Reference proteome</keyword>
<dbReference type="SUPFAM" id="SSF46689">
    <property type="entry name" value="Homeodomain-like"/>
    <property type="match status" value="1"/>
</dbReference>
<dbReference type="InterPro" id="IPR001647">
    <property type="entry name" value="HTH_TetR"/>
</dbReference>
<sequence>MPKILNNLEERIYKKAGKLFCEFGYDIVDMRAIARECDIAVGTLYNYYSSKKDLYLKIVRNSWDKTFFKLSKIVNEEKKLEEKVCNFIIVLYDDMSDRRGIGIDIRKAEGKKENKIADFEKNLLDELTNLINKLFKGQEMSDCNVCEKLAYTLLFQTIIFENFFKEERKNNIEFLYKTVMTFIAV</sequence>
<evidence type="ECO:0000313" key="5">
    <source>
        <dbReference type="Proteomes" id="UP001224418"/>
    </source>
</evidence>
<protein>
    <submittedName>
        <fullName evidence="4">AcrR family transcriptional regulator</fullName>
    </submittedName>
</protein>
<dbReference type="RefSeq" id="WP_307354934.1">
    <property type="nucleotide sequence ID" value="NZ_BAAACJ010000008.1"/>
</dbReference>
<dbReference type="PRINTS" id="PR00455">
    <property type="entry name" value="HTHTETR"/>
</dbReference>
<dbReference type="PANTHER" id="PTHR43479:SF11">
    <property type="entry name" value="ACREF_ENVCD OPERON REPRESSOR-RELATED"/>
    <property type="match status" value="1"/>
</dbReference>
<comment type="caution">
    <text evidence="4">The sequence shown here is derived from an EMBL/GenBank/DDBJ whole genome shotgun (WGS) entry which is preliminary data.</text>
</comment>
<keyword evidence="1 2" id="KW-0238">DNA-binding</keyword>
<dbReference type="InterPro" id="IPR009057">
    <property type="entry name" value="Homeodomain-like_sf"/>
</dbReference>
<feature type="domain" description="HTH tetR-type" evidence="3">
    <location>
        <begin position="6"/>
        <end position="66"/>
    </location>
</feature>
<evidence type="ECO:0000256" key="1">
    <source>
        <dbReference type="ARBA" id="ARBA00023125"/>
    </source>
</evidence>
<evidence type="ECO:0000259" key="3">
    <source>
        <dbReference type="PROSITE" id="PS50977"/>
    </source>
</evidence>
<dbReference type="InterPro" id="IPR050624">
    <property type="entry name" value="HTH-type_Tx_Regulator"/>
</dbReference>
<dbReference type="EMBL" id="JAUSWN010000002">
    <property type="protein sequence ID" value="MDQ0478713.1"/>
    <property type="molecule type" value="Genomic_DNA"/>
</dbReference>
<dbReference type="PANTHER" id="PTHR43479">
    <property type="entry name" value="ACREF/ENVCD OPERON REPRESSOR-RELATED"/>
    <property type="match status" value="1"/>
</dbReference>
<evidence type="ECO:0000313" key="4">
    <source>
        <dbReference type="EMBL" id="MDQ0478713.1"/>
    </source>
</evidence>
<dbReference type="PROSITE" id="PS50977">
    <property type="entry name" value="HTH_TETR_2"/>
    <property type="match status" value="1"/>
</dbReference>
<gene>
    <name evidence="4" type="ORF">QOZ93_000422</name>
</gene>
<reference evidence="4 5" key="1">
    <citation type="submission" date="2023-07" db="EMBL/GenBank/DDBJ databases">
        <title>Genomic Encyclopedia of Type Strains, Phase IV (KMG-IV): sequencing the most valuable type-strain genomes for metagenomic binning, comparative biology and taxonomic classification.</title>
        <authorList>
            <person name="Goeker M."/>
        </authorList>
    </citation>
    <scope>NUCLEOTIDE SEQUENCE [LARGE SCALE GENOMIC DNA]</scope>
    <source>
        <strain evidence="4 5">DSM 1400</strain>
    </source>
</reference>
<name>A0ABU0JNQ7_HATLI</name>
<evidence type="ECO:0000256" key="2">
    <source>
        <dbReference type="PROSITE-ProRule" id="PRU00335"/>
    </source>
</evidence>
<dbReference type="Gene3D" id="1.10.357.10">
    <property type="entry name" value="Tetracycline Repressor, domain 2"/>
    <property type="match status" value="1"/>
</dbReference>
<proteinExistence type="predicted"/>
<dbReference type="Pfam" id="PF00440">
    <property type="entry name" value="TetR_N"/>
    <property type="match status" value="1"/>
</dbReference>
<organism evidence="4 5">
    <name type="scientific">Hathewaya limosa</name>
    <name type="common">Clostridium limosum</name>
    <dbReference type="NCBI Taxonomy" id="1536"/>
    <lineage>
        <taxon>Bacteria</taxon>
        <taxon>Bacillati</taxon>
        <taxon>Bacillota</taxon>
        <taxon>Clostridia</taxon>
        <taxon>Eubacteriales</taxon>
        <taxon>Clostridiaceae</taxon>
        <taxon>Hathewaya</taxon>
    </lineage>
</organism>
<accession>A0ABU0JNQ7</accession>
<dbReference type="Proteomes" id="UP001224418">
    <property type="component" value="Unassembled WGS sequence"/>
</dbReference>